<dbReference type="PANTHER" id="PTHR39639:SF1">
    <property type="entry name" value="DUF262 DOMAIN-CONTAINING PROTEIN"/>
    <property type="match status" value="1"/>
</dbReference>
<evidence type="ECO:0000259" key="2">
    <source>
        <dbReference type="Pfam" id="PF03235"/>
    </source>
</evidence>
<feature type="domain" description="GmrSD restriction endonucleases N-terminal" evidence="2">
    <location>
        <begin position="73"/>
        <end position="213"/>
    </location>
</feature>
<evidence type="ECO:0000256" key="1">
    <source>
        <dbReference type="SAM" id="MobiDB-lite"/>
    </source>
</evidence>
<proteinExistence type="predicted"/>
<feature type="compositionally biased region" description="Acidic residues" evidence="1">
    <location>
        <begin position="16"/>
        <end position="29"/>
    </location>
</feature>
<reference evidence="3 4" key="1">
    <citation type="submission" date="2015-09" db="EMBL/GenBank/DDBJ databases">
        <title>Sorangium comparison.</title>
        <authorList>
            <person name="Zaburannyi N."/>
            <person name="Bunk B."/>
            <person name="Overmann J."/>
            <person name="Mueller R."/>
        </authorList>
    </citation>
    <scope>NUCLEOTIDE SEQUENCE [LARGE SCALE GENOMIC DNA]</scope>
    <source>
        <strain evidence="3 4">So ceGT47</strain>
    </source>
</reference>
<dbReference type="Pfam" id="PF03235">
    <property type="entry name" value="GmrSD_N"/>
    <property type="match status" value="1"/>
</dbReference>
<evidence type="ECO:0000313" key="3">
    <source>
        <dbReference type="EMBL" id="AUX22830.1"/>
    </source>
</evidence>
<sequence length="400" mass="45071">MAKSKVTREAQAPIEDVADEDSPIDDAMEAIDTSQGDDRRPYDPNQIRTKKIDPTVSLLMGKLDAEELDLALDFQRNAGLWDNGKRSRLIESLLMRIPLPDMYFDELPAKEGMDTRYGVIDGIQRLTALAHFINEKDEDKRLKLSGLEVLTHLDGKTFDGKNGLDSALQRRILNTQFVAYVFEIGTPSDIKLNIFKRLNTGGVNLTPQEIRHAMNPGPVRDLLAEMAKVPAFAEAVGELTAKRMNLRMEDREWACRFLAFVDGGQERYEKSKTDFDGFLGETMRNANRMSPASLKKLKERYERALQTAHACFGDVAFRKPGAKHGPLNKALFEATVVALDERTDAEHATLKKRRDKLQEAYRNKFEDKENLAAVSLATSDATRVKRRFDALRNVVAEALA</sequence>
<gene>
    <name evidence="3" type="ORF">SOCEGT47_033430</name>
</gene>
<dbReference type="EMBL" id="CP012670">
    <property type="protein sequence ID" value="AUX22830.1"/>
    <property type="molecule type" value="Genomic_DNA"/>
</dbReference>
<dbReference type="InterPro" id="IPR004919">
    <property type="entry name" value="GmrSD_N"/>
</dbReference>
<dbReference type="RefSeq" id="WP_165373243.1">
    <property type="nucleotide sequence ID" value="NZ_CP012670.1"/>
</dbReference>
<dbReference type="Proteomes" id="UP000295781">
    <property type="component" value="Chromosome"/>
</dbReference>
<accession>A0A4P2Q0Y7</accession>
<name>A0A4P2Q0Y7_SORCE</name>
<dbReference type="AlphaFoldDB" id="A0A4P2Q0Y7"/>
<protein>
    <recommendedName>
        <fullName evidence="2">GmrSD restriction endonucleases N-terminal domain-containing protein</fullName>
    </recommendedName>
</protein>
<evidence type="ECO:0000313" key="4">
    <source>
        <dbReference type="Proteomes" id="UP000295781"/>
    </source>
</evidence>
<dbReference type="PANTHER" id="PTHR39639">
    <property type="entry name" value="CHROMOSOME 16, WHOLE GENOME SHOTGUN SEQUENCE"/>
    <property type="match status" value="1"/>
</dbReference>
<feature type="region of interest" description="Disordered" evidence="1">
    <location>
        <begin position="1"/>
        <end position="47"/>
    </location>
</feature>
<organism evidence="3 4">
    <name type="scientific">Sorangium cellulosum</name>
    <name type="common">Polyangium cellulosum</name>
    <dbReference type="NCBI Taxonomy" id="56"/>
    <lineage>
        <taxon>Bacteria</taxon>
        <taxon>Pseudomonadati</taxon>
        <taxon>Myxococcota</taxon>
        <taxon>Polyangia</taxon>
        <taxon>Polyangiales</taxon>
        <taxon>Polyangiaceae</taxon>
        <taxon>Sorangium</taxon>
    </lineage>
</organism>